<keyword evidence="3" id="KW-1185">Reference proteome</keyword>
<dbReference type="Proteomes" id="UP000317998">
    <property type="component" value="Unassembled WGS sequence"/>
</dbReference>
<comment type="caution">
    <text evidence="2">The sequence shown here is derived from an EMBL/GenBank/DDBJ whole genome shotgun (WGS) entry which is preliminary data.</text>
</comment>
<dbReference type="EMBL" id="VFOM01000006">
    <property type="protein sequence ID" value="TQL40388.1"/>
    <property type="molecule type" value="Genomic_DNA"/>
</dbReference>
<protein>
    <submittedName>
        <fullName evidence="2">Uncharacterized protein DUF1653</fullName>
    </submittedName>
</protein>
<dbReference type="InterPro" id="IPR037135">
    <property type="entry name" value="DUF1653-like_dom_sf"/>
</dbReference>
<dbReference type="Pfam" id="PF07866">
    <property type="entry name" value="DUF1653"/>
    <property type="match status" value="1"/>
</dbReference>
<sequence length="67" mass="7706">MNIEGTYRHFKGGIYTVVGVARHSETEEELVVYRSPAGELWVRPRDMFFGTTIVDGQEVARFERLSN</sequence>
<dbReference type="RefSeq" id="WP_141881818.1">
    <property type="nucleotide sequence ID" value="NZ_VFOM01000006.1"/>
</dbReference>
<name>A0A542XX35_9MICO</name>
<reference evidence="2 3" key="1">
    <citation type="submission" date="2019-06" db="EMBL/GenBank/DDBJ databases">
        <title>Sequencing the genomes of 1000 actinobacteria strains.</title>
        <authorList>
            <person name="Klenk H.-P."/>
        </authorList>
    </citation>
    <scope>NUCLEOTIDE SEQUENCE [LARGE SCALE GENOMIC DNA]</scope>
    <source>
        <strain evidence="2 3">DSM 26477</strain>
    </source>
</reference>
<evidence type="ECO:0000313" key="2">
    <source>
        <dbReference type="EMBL" id="TQL40388.1"/>
    </source>
</evidence>
<dbReference type="AlphaFoldDB" id="A0A542XX35"/>
<accession>A0A542XX35</accession>
<dbReference type="Gene3D" id="2.30.30.320">
    <property type="entry name" value="DUF1653-like domain"/>
    <property type="match status" value="1"/>
</dbReference>
<evidence type="ECO:0000259" key="1">
    <source>
        <dbReference type="Pfam" id="PF07866"/>
    </source>
</evidence>
<organism evidence="2 3">
    <name type="scientific">Homoserinimonas aerilata</name>
    <dbReference type="NCBI Taxonomy" id="1162970"/>
    <lineage>
        <taxon>Bacteria</taxon>
        <taxon>Bacillati</taxon>
        <taxon>Actinomycetota</taxon>
        <taxon>Actinomycetes</taxon>
        <taxon>Micrococcales</taxon>
        <taxon>Microbacteriaceae</taxon>
        <taxon>Homoserinimonas</taxon>
    </lineage>
</organism>
<gene>
    <name evidence="2" type="ORF">FB562_2722</name>
</gene>
<dbReference type="OrthoDB" id="371169at2"/>
<dbReference type="InterPro" id="IPR023387">
    <property type="entry name" value="DUF1653-like_dom"/>
</dbReference>
<feature type="domain" description="DUF1653" evidence="1">
    <location>
        <begin position="5"/>
        <end position="63"/>
    </location>
</feature>
<proteinExistence type="predicted"/>
<evidence type="ECO:0000313" key="3">
    <source>
        <dbReference type="Proteomes" id="UP000317998"/>
    </source>
</evidence>